<keyword evidence="2" id="KW-1185">Reference proteome</keyword>
<dbReference type="EMBL" id="JAEUBE010000352">
    <property type="protein sequence ID" value="KAH3663984.1"/>
    <property type="molecule type" value="Genomic_DNA"/>
</dbReference>
<protein>
    <submittedName>
        <fullName evidence="1">Uncharacterized protein</fullName>
    </submittedName>
</protein>
<dbReference type="Proteomes" id="UP000769157">
    <property type="component" value="Unassembled WGS sequence"/>
</dbReference>
<reference evidence="1" key="1">
    <citation type="journal article" date="2021" name="Open Biol.">
        <title>Shared evolutionary footprints suggest mitochondrial oxidative damage underlies multiple complex I losses in fungi.</title>
        <authorList>
            <person name="Schikora-Tamarit M.A."/>
            <person name="Marcet-Houben M."/>
            <person name="Nosek J."/>
            <person name="Gabaldon T."/>
        </authorList>
    </citation>
    <scope>NUCLEOTIDE SEQUENCE</scope>
    <source>
        <strain evidence="1">CBS6075</strain>
    </source>
</reference>
<dbReference type="GeneID" id="70236663"/>
<evidence type="ECO:0000313" key="2">
    <source>
        <dbReference type="Proteomes" id="UP000769157"/>
    </source>
</evidence>
<dbReference type="InterPro" id="IPR019651">
    <property type="entry name" value="Glutamate_DH_NAD-spec"/>
</dbReference>
<name>A0A9P8P2P1_9ASCO</name>
<evidence type="ECO:0000313" key="1">
    <source>
        <dbReference type="EMBL" id="KAH3663984.1"/>
    </source>
</evidence>
<proteinExistence type="predicted"/>
<sequence>MMNPPLILRTRLQWLMRWLWNSTTGKISPLITRNPVKYSRNSLTAASGFESDKKSASYALESDWASALGRGAMRKIPTSINGSQLSNNAQLKMMLRNPIAIRMLRKISLLSGFSLNMLLEKLEGVGLQLVELGLDFLSVDSLTAVDLDNDLSELGDLLGDVLDLGGVELLLELLERLLGVGTELVGLVDLFDGLLSSLILLLELLGIVDHLLDLGVGKSRRTGNSDGVVLARGLVLGRNVDDSVSVNVKGDLDLWNTLWSWWNTRKSEVTNELVVSNKFSLTLEHSDLDRGLARGSGGEHLRLLGWDSGVSWDQSGEDTTQGLNTERQWSNVQKQNVLDLTGQDSTLNGSTNGNSLVWVHSLGWLLTKERLDSADNLWHSGHTTNKNNLGNLGGGQTGILQSLLDRLDGLLDQWLNQLLELGSGHLQVDVLWTRSIGSDERKVDLGGHSGGQLDLGLLGSFSDSLDGHSVVLEVDTRLLLEGVNNVSDKSDIEILTTQVGVTVGGLDLENTVVNVQDGDIEGTSTQVEDGNDVAVVLLKTVGKSGGGWLVDNSGNVQTNNGTGILGGLSLGVVEVSWNGNDGVLGWLSKVGLGSLLHLVEDETSDLGWRVFLASSLNPGVTVGVLDDLVRNLLQVSLDLLVLESSTDQSLGSEQGVLWVDNSLSLGWNTNESLAVLGESHNGRSGSGTLGILDDSWSLTFHDGNGRVGGTQINTDHGTTDLGRVVSHLFERRLGG</sequence>
<organism evidence="1 2">
    <name type="scientific">Ogataea philodendri</name>
    <dbReference type="NCBI Taxonomy" id="1378263"/>
    <lineage>
        <taxon>Eukaryota</taxon>
        <taxon>Fungi</taxon>
        <taxon>Dikarya</taxon>
        <taxon>Ascomycota</taxon>
        <taxon>Saccharomycotina</taxon>
        <taxon>Pichiomycetes</taxon>
        <taxon>Pichiales</taxon>
        <taxon>Pichiaceae</taxon>
        <taxon>Ogataea</taxon>
    </lineage>
</organism>
<dbReference type="RefSeq" id="XP_046060264.1">
    <property type="nucleotide sequence ID" value="XM_046205805.1"/>
</dbReference>
<gene>
    <name evidence="1" type="ORF">OGAPHI_004698</name>
</gene>
<dbReference type="Pfam" id="PF10712">
    <property type="entry name" value="NAD-GH"/>
    <property type="match status" value="1"/>
</dbReference>
<dbReference type="AlphaFoldDB" id="A0A9P8P2P1"/>
<accession>A0A9P8P2P1</accession>
<reference evidence="1" key="2">
    <citation type="submission" date="2021-01" db="EMBL/GenBank/DDBJ databases">
        <authorList>
            <person name="Schikora-Tamarit M.A."/>
        </authorList>
    </citation>
    <scope>NUCLEOTIDE SEQUENCE</scope>
    <source>
        <strain evidence="1">CBS6075</strain>
    </source>
</reference>
<comment type="caution">
    <text evidence="1">The sequence shown here is derived from an EMBL/GenBank/DDBJ whole genome shotgun (WGS) entry which is preliminary data.</text>
</comment>
<dbReference type="OrthoDB" id="2017405at2759"/>